<dbReference type="InterPro" id="IPR000086">
    <property type="entry name" value="NUDIX_hydrolase_dom"/>
</dbReference>
<proteinExistence type="predicted"/>
<dbReference type="InterPro" id="IPR002130">
    <property type="entry name" value="Cyclophilin-type_PPIase_dom"/>
</dbReference>
<dbReference type="PANTHER" id="PTHR47875">
    <property type="entry name" value="PEPTIDYL-PROLYL CIS-TRANS ISOMERASE CYP28, CHLOROPLASTIC"/>
    <property type="match status" value="1"/>
</dbReference>
<evidence type="ECO:0000313" key="5">
    <source>
        <dbReference type="Proteomes" id="UP000002009"/>
    </source>
</evidence>
<dbReference type="GO" id="GO:0009507">
    <property type="term" value="C:chloroplast"/>
    <property type="evidence" value="ECO:0007669"/>
    <property type="project" value="TreeGrafter"/>
</dbReference>
<keyword evidence="5" id="KW-1185">Reference proteome</keyword>
<sequence>MAPRHGLILFALVFVCLFGFAGAMNPTPEHDNGHGEIQITEHEIDAYVEGNTVDIDSAHRKGLPHRGVWAVVIDGKKRVVLIRRGKDTVTCPGTWSIVGEHNDPGESYFEALRRGVEEELGLTWATDVEAHWELDPSASLLNITYWDKFREEVQRRDLQWTMPYVVALKKGAEINVDHKEVDDVLLMPFDAFMPWWGQHGHEICRTATAHVAKFGGVKTRPDTPDSFAVGSIGDFTGRQVLRAFNAYKDGMKQRRQEKKEKKEAAKHGHELRISTLARAALSGRSRRIAMLATVLRSSVSPTVAPRACRGNVDRPTPVRALTIRGRCPVGPAASGRDDAGETSRLGRRQSAMAIATVLSGIDASSDFVRADPGAGQGIPAVTHTVFLDVGLCDSIVRADRALGNKGGVCTSPETLGRITIGLYGNLVPNIVRNFVSLCEASPGEGYAGTVFHRVKPGEYVLAGQAGSYRLGQVQTPGFDSNPEMLSSASFRERHLSPGTVSLAVGAATGEGDGNGGYSPARSAGTEFLITTGPAPAPSLDGENVVFGRVLKGMDVVTRIAAVPTFRPSGNSIAWNQVAEWLRDERAAKARESWSKPTQAIVITDAGVLTRPDPVT</sequence>
<evidence type="ECO:0000259" key="2">
    <source>
        <dbReference type="PROSITE" id="PS50072"/>
    </source>
</evidence>
<evidence type="ECO:0000256" key="1">
    <source>
        <dbReference type="SAM" id="SignalP"/>
    </source>
</evidence>
<dbReference type="SUPFAM" id="SSF50891">
    <property type="entry name" value="Cyclophilin-like"/>
    <property type="match status" value="1"/>
</dbReference>
<dbReference type="Gene3D" id="3.90.79.10">
    <property type="entry name" value="Nucleoside Triphosphate Pyrophosphohydrolase"/>
    <property type="match status" value="1"/>
</dbReference>
<gene>
    <name evidence="4" type="ORF">MICPUN_113352</name>
</gene>
<dbReference type="STRING" id="296587.C1E5E2"/>
<dbReference type="Pfam" id="PF00160">
    <property type="entry name" value="Pro_isomerase"/>
    <property type="match status" value="1"/>
</dbReference>
<dbReference type="InterPro" id="IPR029000">
    <property type="entry name" value="Cyclophilin-like_dom_sf"/>
</dbReference>
<feature type="domain" description="Nudix hydrolase" evidence="3">
    <location>
        <begin position="63"/>
        <end position="211"/>
    </location>
</feature>
<dbReference type="Pfam" id="PF00293">
    <property type="entry name" value="NUDIX"/>
    <property type="match status" value="1"/>
</dbReference>
<dbReference type="GeneID" id="8243643"/>
<feature type="domain" description="PPIase cyclophilin-type" evidence="2">
    <location>
        <begin position="408"/>
        <end position="607"/>
    </location>
</feature>
<dbReference type="InterPro" id="IPR044178">
    <property type="entry name" value="CYP28-like"/>
</dbReference>
<dbReference type="Gene3D" id="2.40.100.10">
    <property type="entry name" value="Cyclophilin-like"/>
    <property type="match status" value="1"/>
</dbReference>
<dbReference type="OrthoDB" id="193499at2759"/>
<keyword evidence="1" id="KW-0732">Signal</keyword>
<dbReference type="PANTHER" id="PTHR47875:SF1">
    <property type="entry name" value="PEPTIDYL-PROLYL CIS-TRANS ISOMERASE CYP28, CHLOROPLASTIC"/>
    <property type="match status" value="1"/>
</dbReference>
<dbReference type="SUPFAM" id="SSF55811">
    <property type="entry name" value="Nudix"/>
    <property type="match status" value="1"/>
</dbReference>
<dbReference type="GO" id="GO:0003755">
    <property type="term" value="F:peptidyl-prolyl cis-trans isomerase activity"/>
    <property type="evidence" value="ECO:0007669"/>
    <property type="project" value="InterPro"/>
</dbReference>
<organism evidence="4 5">
    <name type="scientific">Micromonas commoda (strain RCC299 / NOUM17 / CCMP2709)</name>
    <name type="common">Picoplanktonic green alga</name>
    <dbReference type="NCBI Taxonomy" id="296587"/>
    <lineage>
        <taxon>Eukaryota</taxon>
        <taxon>Viridiplantae</taxon>
        <taxon>Chlorophyta</taxon>
        <taxon>Mamiellophyceae</taxon>
        <taxon>Mamiellales</taxon>
        <taxon>Mamiellaceae</taxon>
        <taxon>Micromonas</taxon>
    </lineage>
</organism>
<accession>C1E5E2</accession>
<dbReference type="CDD" id="cd00317">
    <property type="entry name" value="cyclophilin"/>
    <property type="match status" value="1"/>
</dbReference>
<dbReference type="CDD" id="cd02883">
    <property type="entry name" value="NUDIX_Hydrolase"/>
    <property type="match status" value="1"/>
</dbReference>
<dbReference type="RefSeq" id="XP_002501984.1">
    <property type="nucleotide sequence ID" value="XM_002501938.1"/>
</dbReference>
<dbReference type="InterPro" id="IPR015797">
    <property type="entry name" value="NUDIX_hydrolase-like_dom_sf"/>
</dbReference>
<feature type="chain" id="PRO_5002908953" evidence="1">
    <location>
        <begin position="24"/>
        <end position="615"/>
    </location>
</feature>
<dbReference type="Proteomes" id="UP000002009">
    <property type="component" value="Chromosome 5"/>
</dbReference>
<name>C1E5E2_MICCC</name>
<dbReference type="AlphaFoldDB" id="C1E5E2"/>
<dbReference type="PROSITE" id="PS50072">
    <property type="entry name" value="CSA_PPIASE_2"/>
    <property type="match status" value="1"/>
</dbReference>
<dbReference type="InParanoid" id="C1E5E2"/>
<dbReference type="EMBL" id="CP001326">
    <property type="protein sequence ID" value="ACO63242.1"/>
    <property type="molecule type" value="Genomic_DNA"/>
</dbReference>
<evidence type="ECO:0000259" key="3">
    <source>
        <dbReference type="PROSITE" id="PS51462"/>
    </source>
</evidence>
<dbReference type="KEGG" id="mis:MICPUN_113352"/>
<reference evidence="4 5" key="1">
    <citation type="journal article" date="2009" name="Science">
        <title>Green evolution and dynamic adaptations revealed by genomes of the marine picoeukaryotes Micromonas.</title>
        <authorList>
            <person name="Worden A.Z."/>
            <person name="Lee J.H."/>
            <person name="Mock T."/>
            <person name="Rouze P."/>
            <person name="Simmons M.P."/>
            <person name="Aerts A.L."/>
            <person name="Allen A.E."/>
            <person name="Cuvelier M.L."/>
            <person name="Derelle E."/>
            <person name="Everett M.V."/>
            <person name="Foulon E."/>
            <person name="Grimwood J."/>
            <person name="Gundlach H."/>
            <person name="Henrissat B."/>
            <person name="Napoli C."/>
            <person name="McDonald S.M."/>
            <person name="Parker M.S."/>
            <person name="Rombauts S."/>
            <person name="Salamov A."/>
            <person name="Von Dassow P."/>
            <person name="Badger J.H."/>
            <person name="Coutinho P.M."/>
            <person name="Demir E."/>
            <person name="Dubchak I."/>
            <person name="Gentemann C."/>
            <person name="Eikrem W."/>
            <person name="Gready J.E."/>
            <person name="John U."/>
            <person name="Lanier W."/>
            <person name="Lindquist E.A."/>
            <person name="Lucas S."/>
            <person name="Mayer K.F."/>
            <person name="Moreau H."/>
            <person name="Not F."/>
            <person name="Otillar R."/>
            <person name="Panaud O."/>
            <person name="Pangilinan J."/>
            <person name="Paulsen I."/>
            <person name="Piegu B."/>
            <person name="Poliakov A."/>
            <person name="Robbens S."/>
            <person name="Schmutz J."/>
            <person name="Toulza E."/>
            <person name="Wyss T."/>
            <person name="Zelensky A."/>
            <person name="Zhou K."/>
            <person name="Armbrust E.V."/>
            <person name="Bhattacharya D."/>
            <person name="Goodenough U.W."/>
            <person name="Van de Peer Y."/>
            <person name="Grigoriev I.V."/>
        </authorList>
    </citation>
    <scope>NUCLEOTIDE SEQUENCE [LARGE SCALE GENOMIC DNA]</scope>
    <source>
        <strain evidence="5">RCC299 / NOUM17</strain>
    </source>
</reference>
<protein>
    <submittedName>
        <fullName evidence="4">Uncharacterized protein</fullName>
    </submittedName>
</protein>
<dbReference type="PROSITE" id="PS51462">
    <property type="entry name" value="NUDIX"/>
    <property type="match status" value="1"/>
</dbReference>
<dbReference type="PRINTS" id="PR00153">
    <property type="entry name" value="CSAPPISMRASE"/>
</dbReference>
<feature type="signal peptide" evidence="1">
    <location>
        <begin position="1"/>
        <end position="23"/>
    </location>
</feature>
<dbReference type="eggNOG" id="KOG0865">
    <property type="taxonomic scope" value="Eukaryota"/>
</dbReference>
<evidence type="ECO:0000313" key="4">
    <source>
        <dbReference type="EMBL" id="ACO63242.1"/>
    </source>
</evidence>